<feature type="region of interest" description="Disordered" evidence="1">
    <location>
        <begin position="427"/>
        <end position="453"/>
    </location>
</feature>
<comment type="caution">
    <text evidence="4">The sequence shown here is derived from an EMBL/GenBank/DDBJ whole genome shotgun (WGS) entry which is preliminary data.</text>
</comment>
<feature type="region of interest" description="Disordered" evidence="1">
    <location>
        <begin position="303"/>
        <end position="331"/>
    </location>
</feature>
<dbReference type="InterPro" id="IPR021109">
    <property type="entry name" value="Peptidase_aspartic_dom_sf"/>
</dbReference>
<name>A0AAN6M6M9_9PLEO</name>
<dbReference type="Gene3D" id="2.40.70.10">
    <property type="entry name" value="Acid Proteases"/>
    <property type="match status" value="1"/>
</dbReference>
<keyword evidence="5" id="KW-1185">Reference proteome</keyword>
<evidence type="ECO:0000256" key="2">
    <source>
        <dbReference type="SAM" id="Phobius"/>
    </source>
</evidence>
<keyword evidence="2" id="KW-0472">Membrane</keyword>
<reference evidence="4 5" key="1">
    <citation type="submission" date="2021-02" db="EMBL/GenBank/DDBJ databases">
        <title>Genome assembly of Pseudopithomyces chartarum.</title>
        <authorList>
            <person name="Jauregui R."/>
            <person name="Singh J."/>
            <person name="Voisey C."/>
        </authorList>
    </citation>
    <scope>NUCLEOTIDE SEQUENCE [LARGE SCALE GENOMIC DNA]</scope>
    <source>
        <strain evidence="4 5">AGR01</strain>
    </source>
</reference>
<evidence type="ECO:0000313" key="4">
    <source>
        <dbReference type="EMBL" id="KAK3217174.1"/>
    </source>
</evidence>
<feature type="domain" description="Peptidase A1" evidence="3">
    <location>
        <begin position="1"/>
        <end position="287"/>
    </location>
</feature>
<keyword evidence="2" id="KW-1133">Transmembrane helix</keyword>
<dbReference type="Proteomes" id="UP001280581">
    <property type="component" value="Unassembled WGS sequence"/>
</dbReference>
<gene>
    <name evidence="4" type="ORF">GRF29_1g2152643</name>
</gene>
<keyword evidence="2" id="KW-0812">Transmembrane</keyword>
<dbReference type="Pfam" id="PF00026">
    <property type="entry name" value="Asp"/>
    <property type="match status" value="1"/>
</dbReference>
<dbReference type="InterPro" id="IPR033121">
    <property type="entry name" value="PEPTIDASE_A1"/>
</dbReference>
<proteinExistence type="predicted"/>
<protein>
    <recommendedName>
        <fullName evidence="3">Peptidase A1 domain-containing protein</fullName>
    </recommendedName>
</protein>
<dbReference type="PROSITE" id="PS51767">
    <property type="entry name" value="PEPTIDASE_A1"/>
    <property type="match status" value="1"/>
</dbReference>
<sequence length="453" mass="50057">MLLQQRERWEMEYIPFPGYFGFETIASGSPESESVQVNHSIVAAISSGPFIGQVGLSPRPTYLNNFKSLQSSFLTLLKESQHISSLSYGYTAGASYRGDETGIPGSLTLGGYDRSRFLAHNMSFDFTSDSSTDLVVQLAGIQGLSNKKGENSTVRFLSKPLQVLVNSAVPHMWLPEEVCSIFAAELGLMYNPRSNYYTIDEQTRAKNSQENRTFVFNLSPQKSTSLKISIPWIAFDLGYAPDDYDMSIRYFPLRQTIDPSDRYILGRAFLQEVYLIVDYEQRNFSLYQAQFKTEKDIVALGPTVSHPPQVSATRDSGGSPPPPGGHDGNTQKLKLPLSIGIALTVTVLLLAGFFLWKRRKNKKVISKESAVEQTAWQKPEMEGVDARHEAESNPIGPELDAGLRAELYGCEKMPHLLDGMPTPVEMGTDSAIHEASAGSTEDLSEDTRTGVAP</sequence>
<evidence type="ECO:0000259" key="3">
    <source>
        <dbReference type="PROSITE" id="PS51767"/>
    </source>
</evidence>
<organism evidence="4 5">
    <name type="scientific">Pseudopithomyces chartarum</name>
    <dbReference type="NCBI Taxonomy" id="1892770"/>
    <lineage>
        <taxon>Eukaryota</taxon>
        <taxon>Fungi</taxon>
        <taxon>Dikarya</taxon>
        <taxon>Ascomycota</taxon>
        <taxon>Pezizomycotina</taxon>
        <taxon>Dothideomycetes</taxon>
        <taxon>Pleosporomycetidae</taxon>
        <taxon>Pleosporales</taxon>
        <taxon>Massarineae</taxon>
        <taxon>Didymosphaeriaceae</taxon>
        <taxon>Pseudopithomyces</taxon>
    </lineage>
</organism>
<dbReference type="SUPFAM" id="SSF50630">
    <property type="entry name" value="Acid proteases"/>
    <property type="match status" value="1"/>
</dbReference>
<evidence type="ECO:0000313" key="5">
    <source>
        <dbReference type="Proteomes" id="UP001280581"/>
    </source>
</evidence>
<accession>A0AAN6M6M9</accession>
<dbReference type="AlphaFoldDB" id="A0AAN6M6M9"/>
<evidence type="ECO:0000256" key="1">
    <source>
        <dbReference type="SAM" id="MobiDB-lite"/>
    </source>
</evidence>
<feature type="transmembrane region" description="Helical" evidence="2">
    <location>
        <begin position="335"/>
        <end position="356"/>
    </location>
</feature>
<dbReference type="EMBL" id="WVTA01000001">
    <property type="protein sequence ID" value="KAK3217174.1"/>
    <property type="molecule type" value="Genomic_DNA"/>
</dbReference>